<evidence type="ECO:0008006" key="12">
    <source>
        <dbReference type="Google" id="ProtNLM"/>
    </source>
</evidence>
<dbReference type="GO" id="GO:0006629">
    <property type="term" value="P:lipid metabolic process"/>
    <property type="evidence" value="ECO:0007669"/>
    <property type="project" value="UniProtKB-KW"/>
</dbReference>
<keyword evidence="11" id="KW-1185">Reference proteome</keyword>
<keyword evidence="2 8" id="KW-0812">Transmembrane</keyword>
<keyword evidence="6 8" id="KW-0472">Membrane</keyword>
<sequence length="462" mass="51886">MLLLRTYTCLLPFFLALQVLDHARPPCIQIARLTMPYNRRSVSALRRPTTTPCGDEPSLSNSILSLPSNTLSACLYALLSLFSFCSHSDGDHSRAVEPGMLSATNNAATPEEGAGGYGGLLLRKIGVGILAAAYVGMILMVLLVAAAVLGVVVVSWWVEEPVLLRERVNFDYTEAHPKATFSFHEQYYKGGNFLVKHKTLGVPVGHTFYVSLLLLMPESDYNRELGIFQVNAELLSNGSGVRTSRSSHPCMLQFRSQPIRLMRELIWGLPLLLGITTETQKLVIPIIRHKESHPRTEAIRLTLMPRSGTQELPQIYGAEIILKSHLPWMKEVLHRWKWTFYVWATLYIYIALLIVSLCCFRPLIIPFVSARHVMEYPEDESLMLQASEEREERGVFETLKRRRMSRNRRKATVEQKTVVEPPPVVVVDSSATSYTISGDDADPPHEETEDSESICFGSGVEE</sequence>
<feature type="region of interest" description="Disordered" evidence="7">
    <location>
        <begin position="429"/>
        <end position="462"/>
    </location>
</feature>
<feature type="chain" id="PRO_5044009856" description="Seipin" evidence="9">
    <location>
        <begin position="24"/>
        <end position="462"/>
    </location>
</feature>
<keyword evidence="9" id="KW-0732">Signal</keyword>
<dbReference type="AlphaFoldDB" id="A0AAV0EEU2"/>
<evidence type="ECO:0000256" key="4">
    <source>
        <dbReference type="ARBA" id="ARBA00022989"/>
    </source>
</evidence>
<accession>A0AAV0EEU2</accession>
<feature type="signal peptide" evidence="9">
    <location>
        <begin position="1"/>
        <end position="23"/>
    </location>
</feature>
<dbReference type="PANTHER" id="PTHR21212">
    <property type="entry name" value="BERNARDINELLI-SEIP CONGENITAL LIPODYSTROPHY 2 HOMOLOG BSCL2 PROTEIN"/>
    <property type="match status" value="1"/>
</dbReference>
<keyword evidence="4 8" id="KW-1133">Transmembrane helix</keyword>
<dbReference type="GO" id="GO:0140042">
    <property type="term" value="P:lipid droplet formation"/>
    <property type="evidence" value="ECO:0007669"/>
    <property type="project" value="UniProtKB-ARBA"/>
</dbReference>
<dbReference type="CDD" id="cd23995">
    <property type="entry name" value="Seipin_BSCL2_like"/>
    <property type="match status" value="1"/>
</dbReference>
<keyword evidence="5" id="KW-0443">Lipid metabolism</keyword>
<comment type="subcellular location">
    <subcellularLocation>
        <location evidence="1">Endoplasmic reticulum membrane</location>
        <topology evidence="1">Multi-pass membrane protein</topology>
    </subcellularLocation>
</comment>
<name>A0AAV0EEU2_9ASTE</name>
<proteinExistence type="predicted"/>
<dbReference type="PANTHER" id="PTHR21212:SF5">
    <property type="entry name" value="SEIPIN-1"/>
    <property type="match status" value="1"/>
</dbReference>
<evidence type="ECO:0000256" key="6">
    <source>
        <dbReference type="ARBA" id="ARBA00023136"/>
    </source>
</evidence>
<dbReference type="Proteomes" id="UP001152523">
    <property type="component" value="Unassembled WGS sequence"/>
</dbReference>
<organism evidence="10 11">
    <name type="scientific">Cuscuta epithymum</name>
    <dbReference type="NCBI Taxonomy" id="186058"/>
    <lineage>
        <taxon>Eukaryota</taxon>
        <taxon>Viridiplantae</taxon>
        <taxon>Streptophyta</taxon>
        <taxon>Embryophyta</taxon>
        <taxon>Tracheophyta</taxon>
        <taxon>Spermatophyta</taxon>
        <taxon>Magnoliopsida</taxon>
        <taxon>eudicotyledons</taxon>
        <taxon>Gunneridae</taxon>
        <taxon>Pentapetalae</taxon>
        <taxon>asterids</taxon>
        <taxon>lamiids</taxon>
        <taxon>Solanales</taxon>
        <taxon>Convolvulaceae</taxon>
        <taxon>Cuscuteae</taxon>
        <taxon>Cuscuta</taxon>
        <taxon>Cuscuta subgen. Cuscuta</taxon>
    </lineage>
</organism>
<dbReference type="Pfam" id="PF06775">
    <property type="entry name" value="Seipin"/>
    <property type="match status" value="1"/>
</dbReference>
<feature type="transmembrane region" description="Helical" evidence="8">
    <location>
        <begin position="131"/>
        <end position="158"/>
    </location>
</feature>
<evidence type="ECO:0000256" key="2">
    <source>
        <dbReference type="ARBA" id="ARBA00022692"/>
    </source>
</evidence>
<evidence type="ECO:0000256" key="7">
    <source>
        <dbReference type="SAM" id="MobiDB-lite"/>
    </source>
</evidence>
<evidence type="ECO:0000313" key="10">
    <source>
        <dbReference type="EMBL" id="CAH9122544.1"/>
    </source>
</evidence>
<evidence type="ECO:0000256" key="3">
    <source>
        <dbReference type="ARBA" id="ARBA00022824"/>
    </source>
</evidence>
<reference evidence="10" key="1">
    <citation type="submission" date="2022-07" db="EMBL/GenBank/DDBJ databases">
        <authorList>
            <person name="Macas J."/>
            <person name="Novak P."/>
            <person name="Neumann P."/>
        </authorList>
    </citation>
    <scope>NUCLEOTIDE SEQUENCE</scope>
</reference>
<feature type="transmembrane region" description="Helical" evidence="8">
    <location>
        <begin position="340"/>
        <end position="364"/>
    </location>
</feature>
<evidence type="ECO:0000256" key="1">
    <source>
        <dbReference type="ARBA" id="ARBA00004477"/>
    </source>
</evidence>
<evidence type="ECO:0000256" key="5">
    <source>
        <dbReference type="ARBA" id="ARBA00023098"/>
    </source>
</evidence>
<dbReference type="GO" id="GO:0005789">
    <property type="term" value="C:endoplasmic reticulum membrane"/>
    <property type="evidence" value="ECO:0007669"/>
    <property type="project" value="UniProtKB-SubCell"/>
</dbReference>
<evidence type="ECO:0000256" key="8">
    <source>
        <dbReference type="SAM" id="Phobius"/>
    </source>
</evidence>
<keyword evidence="3" id="KW-0256">Endoplasmic reticulum</keyword>
<dbReference type="InterPro" id="IPR009617">
    <property type="entry name" value="Seipin"/>
</dbReference>
<evidence type="ECO:0000313" key="11">
    <source>
        <dbReference type="Proteomes" id="UP001152523"/>
    </source>
</evidence>
<evidence type="ECO:0000256" key="9">
    <source>
        <dbReference type="SAM" id="SignalP"/>
    </source>
</evidence>
<dbReference type="EMBL" id="CAMAPF010000925">
    <property type="protein sequence ID" value="CAH9122544.1"/>
    <property type="molecule type" value="Genomic_DNA"/>
</dbReference>
<comment type="caution">
    <text evidence="10">The sequence shown here is derived from an EMBL/GenBank/DDBJ whole genome shotgun (WGS) entry which is preliminary data.</text>
</comment>
<gene>
    <name evidence="10" type="ORF">CEPIT_LOCUS24541</name>
</gene>
<protein>
    <recommendedName>
        <fullName evidence="12">Seipin</fullName>
    </recommendedName>
</protein>